<dbReference type="RefSeq" id="WP_226574927.1">
    <property type="nucleotide sequence ID" value="NZ_BLAY01000007.1"/>
</dbReference>
<organism evidence="2 3">
    <name type="scientific">Microseira wollei NIES-4236</name>
    <dbReference type="NCBI Taxonomy" id="2530354"/>
    <lineage>
        <taxon>Bacteria</taxon>
        <taxon>Bacillati</taxon>
        <taxon>Cyanobacteriota</taxon>
        <taxon>Cyanophyceae</taxon>
        <taxon>Oscillatoriophycideae</taxon>
        <taxon>Aerosakkonematales</taxon>
        <taxon>Aerosakkonemataceae</taxon>
        <taxon>Microseira</taxon>
    </lineage>
</organism>
<sequence>MKISRPNAKNPTAEEIRQLEKLKAAIERATADGKVTRQELETIKAAEWADGKISVEELELYRTLILEKIEKGELEYEW</sequence>
<evidence type="ECO:0000313" key="2">
    <source>
        <dbReference type="EMBL" id="GET35964.1"/>
    </source>
</evidence>
<feature type="coiled-coil region" evidence="1">
    <location>
        <begin position="12"/>
        <end position="39"/>
    </location>
</feature>
<evidence type="ECO:0008006" key="4">
    <source>
        <dbReference type="Google" id="ProtNLM"/>
    </source>
</evidence>
<comment type="caution">
    <text evidence="2">The sequence shown here is derived from an EMBL/GenBank/DDBJ whole genome shotgun (WGS) entry which is preliminary data.</text>
</comment>
<name>A0AAV3WEU1_9CYAN</name>
<accession>A0AAV3WEU1</accession>
<proteinExistence type="predicted"/>
<dbReference type="Proteomes" id="UP001050975">
    <property type="component" value="Unassembled WGS sequence"/>
</dbReference>
<dbReference type="AlphaFoldDB" id="A0AAV3WEU1"/>
<evidence type="ECO:0000313" key="3">
    <source>
        <dbReference type="Proteomes" id="UP001050975"/>
    </source>
</evidence>
<reference evidence="2" key="1">
    <citation type="submission" date="2019-10" db="EMBL/GenBank/DDBJ databases">
        <title>Draft genome sequece of Microseira wollei NIES-4236.</title>
        <authorList>
            <person name="Yamaguchi H."/>
            <person name="Suzuki S."/>
            <person name="Kawachi M."/>
        </authorList>
    </citation>
    <scope>NUCLEOTIDE SEQUENCE</scope>
    <source>
        <strain evidence="2">NIES-4236</strain>
    </source>
</reference>
<keyword evidence="3" id="KW-1185">Reference proteome</keyword>
<evidence type="ECO:0000256" key="1">
    <source>
        <dbReference type="SAM" id="Coils"/>
    </source>
</evidence>
<protein>
    <recommendedName>
        <fullName evidence="4">Antitoxin VbhA domain-containing protein</fullName>
    </recommendedName>
</protein>
<dbReference type="EMBL" id="BLAY01000007">
    <property type="protein sequence ID" value="GET35964.1"/>
    <property type="molecule type" value="Genomic_DNA"/>
</dbReference>
<gene>
    <name evidence="2" type="ORF">MiSe_07120</name>
</gene>
<keyword evidence="1" id="KW-0175">Coiled coil</keyword>